<name>A0A8J3BA05_9ACTN</name>
<dbReference type="PANTHER" id="PTHR34818">
    <property type="entry name" value="PROTEIN BLI-3"/>
    <property type="match status" value="1"/>
</dbReference>
<dbReference type="AlphaFoldDB" id="A0A8J3BA05"/>
<evidence type="ECO:0000313" key="3">
    <source>
        <dbReference type="Proteomes" id="UP000649739"/>
    </source>
</evidence>
<accession>A0A8J3BA05</accession>
<proteinExistence type="predicted"/>
<dbReference type="Gene3D" id="2.30.110.10">
    <property type="entry name" value="Electron Transport, Fmn-binding Protein, Chain A"/>
    <property type="match status" value="1"/>
</dbReference>
<organism evidence="2 3">
    <name type="scientific">Pilimelia anulata</name>
    <dbReference type="NCBI Taxonomy" id="53371"/>
    <lineage>
        <taxon>Bacteria</taxon>
        <taxon>Bacillati</taxon>
        <taxon>Actinomycetota</taxon>
        <taxon>Actinomycetes</taxon>
        <taxon>Micromonosporales</taxon>
        <taxon>Micromonosporaceae</taxon>
        <taxon>Pilimelia</taxon>
    </lineage>
</organism>
<evidence type="ECO:0000313" key="2">
    <source>
        <dbReference type="EMBL" id="GGK06601.1"/>
    </source>
</evidence>
<dbReference type="Pfam" id="PF16242">
    <property type="entry name" value="Pyrid_ox_like"/>
    <property type="match status" value="1"/>
</dbReference>
<dbReference type="InterPro" id="IPR052917">
    <property type="entry name" value="Stress-Dev_Protein"/>
</dbReference>
<evidence type="ECO:0000259" key="1">
    <source>
        <dbReference type="Pfam" id="PF16242"/>
    </source>
</evidence>
<feature type="domain" description="General stress protein FMN-binding split barrel" evidence="1">
    <location>
        <begin position="4"/>
        <end position="87"/>
    </location>
</feature>
<reference evidence="2" key="2">
    <citation type="submission" date="2020-09" db="EMBL/GenBank/DDBJ databases">
        <authorList>
            <person name="Sun Q."/>
            <person name="Ohkuma M."/>
        </authorList>
    </citation>
    <scope>NUCLEOTIDE SEQUENCE</scope>
    <source>
        <strain evidence="2">JCM 3090</strain>
    </source>
</reference>
<dbReference type="SUPFAM" id="SSF50475">
    <property type="entry name" value="FMN-binding split barrel"/>
    <property type="match status" value="1"/>
</dbReference>
<protein>
    <recommendedName>
        <fullName evidence="1">General stress protein FMN-binding split barrel domain-containing protein</fullName>
    </recommendedName>
</protein>
<dbReference type="Proteomes" id="UP000649739">
    <property type="component" value="Unassembled WGS sequence"/>
</dbReference>
<dbReference type="EMBL" id="BMQB01000011">
    <property type="protein sequence ID" value="GGK06601.1"/>
    <property type="molecule type" value="Genomic_DNA"/>
</dbReference>
<sequence length="101" mass="11303">MRDSPQVNVAVSDKGKWISVSGRAETGFDRARAERLWHKQLEAWFKDGVDTPGLTMIKVAAESAQYWATPHGRMITMLEYTASAVLRTDPPEADQGSVRLR</sequence>
<gene>
    <name evidence="2" type="ORF">GCM10010123_40500</name>
</gene>
<keyword evidence="3" id="KW-1185">Reference proteome</keyword>
<comment type="caution">
    <text evidence="2">The sequence shown here is derived from an EMBL/GenBank/DDBJ whole genome shotgun (WGS) entry which is preliminary data.</text>
</comment>
<dbReference type="InterPro" id="IPR012349">
    <property type="entry name" value="Split_barrel_FMN-bd"/>
</dbReference>
<dbReference type="PANTHER" id="PTHR34818:SF1">
    <property type="entry name" value="PROTEIN BLI-3"/>
    <property type="match status" value="1"/>
</dbReference>
<dbReference type="InterPro" id="IPR038725">
    <property type="entry name" value="YdaG_split_barrel_FMN-bd"/>
</dbReference>
<reference evidence="2" key="1">
    <citation type="journal article" date="2014" name="Int. J. Syst. Evol. Microbiol.">
        <title>Complete genome sequence of Corynebacterium casei LMG S-19264T (=DSM 44701T), isolated from a smear-ripened cheese.</title>
        <authorList>
            <consortium name="US DOE Joint Genome Institute (JGI-PGF)"/>
            <person name="Walter F."/>
            <person name="Albersmeier A."/>
            <person name="Kalinowski J."/>
            <person name="Ruckert C."/>
        </authorList>
    </citation>
    <scope>NUCLEOTIDE SEQUENCE</scope>
    <source>
        <strain evidence="2">JCM 3090</strain>
    </source>
</reference>